<dbReference type="Gene3D" id="3.40.50.1820">
    <property type="entry name" value="alpha/beta hydrolase"/>
    <property type="match status" value="1"/>
</dbReference>
<evidence type="ECO:0000256" key="1">
    <source>
        <dbReference type="ARBA" id="ARBA00008645"/>
    </source>
</evidence>
<evidence type="ECO:0000259" key="8">
    <source>
        <dbReference type="Pfam" id="PF12697"/>
    </source>
</evidence>
<organism evidence="9 10">
    <name type="scientific">Trichoplax adhaerens</name>
    <name type="common">Trichoplax reptans</name>
    <dbReference type="NCBI Taxonomy" id="10228"/>
    <lineage>
        <taxon>Eukaryota</taxon>
        <taxon>Metazoa</taxon>
        <taxon>Placozoa</taxon>
        <taxon>Uniplacotomia</taxon>
        <taxon>Trichoplacea</taxon>
        <taxon>Trichoplacidae</taxon>
        <taxon>Trichoplax</taxon>
    </lineage>
</organism>
<dbReference type="Proteomes" id="UP000009022">
    <property type="component" value="Unassembled WGS sequence"/>
</dbReference>
<sequence>MVPTTYHKSVDRNTPSSNSGAIKKRRRDYSPLQWSDYFDQYKDVTLDNSQNVFRVYKLGTRGPVLYFLHGGGHSALSWALLAKALVQKCKVRIVAVDLRGHGMTRTDDDYNLSTETQISDIAGVHKELFDDQPPTVLVGHSMGGALAVHTAYKRLIPSLVGLVVIDVVEGTALDALSAMQNVLRNRPSYFNSIESAIEWNFRSGQTHNLESARVSVPAQLKICDNCNITTEVKDSNTIVEENEDADLEDASQPTSSRSDNTVKYTWVIDLCKTECYWREWFEELSSKFLACPGPKLLLLAGVDRLDKNLTIAQMQGKFQMQVLSQCGHLMQEDVPDKVANALHSFLIRNRIINTNNK</sequence>
<gene>
    <name evidence="9" type="ORF">TRIADDRAFT_24785</name>
</gene>
<dbReference type="PANTHER" id="PTHR14189">
    <property type="entry name" value="PROTEIN PHOSPHATASE METHYLESTERASE-1 RELATED"/>
    <property type="match status" value="1"/>
</dbReference>
<dbReference type="HOGENOM" id="CLU_024818_0_1_1"/>
<dbReference type="EC" id="3.1.1.-" evidence="5"/>
<dbReference type="eggNOG" id="KOG2564">
    <property type="taxonomic scope" value="Eukaryota"/>
</dbReference>
<dbReference type="PIRSF" id="PIRSF022950">
    <property type="entry name" value="PPase_methylesterase_euk"/>
    <property type="match status" value="1"/>
</dbReference>
<evidence type="ECO:0000313" key="9">
    <source>
        <dbReference type="EMBL" id="EDV24459.1"/>
    </source>
</evidence>
<evidence type="ECO:0000256" key="4">
    <source>
        <dbReference type="ARBA" id="ARBA00049203"/>
    </source>
</evidence>
<dbReference type="FunCoup" id="B3RXN2">
    <property type="interactions" value="2552"/>
</dbReference>
<dbReference type="PRINTS" id="PR00412">
    <property type="entry name" value="EPOXHYDRLASE"/>
</dbReference>
<feature type="compositionally biased region" description="Acidic residues" evidence="7">
    <location>
        <begin position="240"/>
        <end position="249"/>
    </location>
</feature>
<dbReference type="AlphaFoldDB" id="B3RXN2"/>
<dbReference type="KEGG" id="tad:TRIADDRAFT_24785"/>
<dbReference type="InterPro" id="IPR000073">
    <property type="entry name" value="AB_hydrolase_1"/>
</dbReference>
<dbReference type="OrthoDB" id="194865at2759"/>
<dbReference type="PANTHER" id="PTHR14189:SF0">
    <property type="entry name" value="PROTEIN PHOSPHATASE METHYLESTERASE 1"/>
    <property type="match status" value="1"/>
</dbReference>
<keyword evidence="3 5" id="KW-0378">Hydrolase</keyword>
<feature type="active site" evidence="6">
    <location>
        <position position="166"/>
    </location>
</feature>
<dbReference type="InterPro" id="IPR016812">
    <property type="entry name" value="PPase_methylesterase_euk"/>
</dbReference>
<feature type="domain" description="AB hydrolase-1" evidence="8">
    <location>
        <begin position="66"/>
        <end position="341"/>
    </location>
</feature>
<keyword evidence="10" id="KW-1185">Reference proteome</keyword>
<feature type="active site" evidence="6">
    <location>
        <position position="328"/>
    </location>
</feature>
<dbReference type="PhylomeDB" id="B3RXN2"/>
<reference evidence="9 10" key="1">
    <citation type="journal article" date="2008" name="Nature">
        <title>The Trichoplax genome and the nature of placozoans.</title>
        <authorList>
            <person name="Srivastava M."/>
            <person name="Begovic E."/>
            <person name="Chapman J."/>
            <person name="Putnam N.H."/>
            <person name="Hellsten U."/>
            <person name="Kawashima T."/>
            <person name="Kuo A."/>
            <person name="Mitros T."/>
            <person name="Salamov A."/>
            <person name="Carpenter M.L."/>
            <person name="Signorovitch A.Y."/>
            <person name="Moreno M.A."/>
            <person name="Kamm K."/>
            <person name="Grimwood J."/>
            <person name="Schmutz J."/>
            <person name="Shapiro H."/>
            <person name="Grigoriev I.V."/>
            <person name="Buss L.W."/>
            <person name="Schierwater B."/>
            <person name="Dellaporta S.L."/>
            <person name="Rokhsar D.S."/>
        </authorList>
    </citation>
    <scope>NUCLEOTIDE SEQUENCE [LARGE SCALE GENOMIC DNA]</scope>
    <source>
        <strain evidence="9 10">Grell-BS-1999</strain>
    </source>
</reference>
<dbReference type="OMA" id="QGKFQTC"/>
<dbReference type="ESTHER" id="triad-b3rxn2">
    <property type="family name" value="PPase_methylesterase_euk"/>
</dbReference>
<feature type="active site" evidence="6">
    <location>
        <position position="141"/>
    </location>
</feature>
<comment type="catalytic activity">
    <reaction evidence="4">
        <text>[phosphatase 2A protein]-C-terminal L-leucine methyl ester + H2O = [phosphatase 2A protein]-C-terminal L-leucine + methanol + H(+)</text>
        <dbReference type="Rhea" id="RHEA:48548"/>
        <dbReference type="Rhea" id="RHEA-COMP:12134"/>
        <dbReference type="Rhea" id="RHEA-COMP:12135"/>
        <dbReference type="ChEBI" id="CHEBI:15377"/>
        <dbReference type="ChEBI" id="CHEBI:15378"/>
        <dbReference type="ChEBI" id="CHEBI:17790"/>
        <dbReference type="ChEBI" id="CHEBI:90516"/>
        <dbReference type="ChEBI" id="CHEBI:90517"/>
        <dbReference type="EC" id="3.1.1.89"/>
    </reaction>
</comment>
<dbReference type="EMBL" id="DS985245">
    <property type="protein sequence ID" value="EDV24459.1"/>
    <property type="molecule type" value="Genomic_DNA"/>
</dbReference>
<accession>B3RXN2</accession>
<dbReference type="RefSeq" id="XP_002112349.1">
    <property type="nucleotide sequence ID" value="XM_002112313.1"/>
</dbReference>
<feature type="region of interest" description="Disordered" evidence="7">
    <location>
        <begin position="1"/>
        <end position="25"/>
    </location>
</feature>
<keyword evidence="2 5" id="KW-0719">Serine esterase</keyword>
<evidence type="ECO:0000313" key="10">
    <source>
        <dbReference type="Proteomes" id="UP000009022"/>
    </source>
</evidence>
<dbReference type="GeneID" id="6753562"/>
<comment type="similarity">
    <text evidence="1 5">Belongs to the AB hydrolase superfamily.</text>
</comment>
<dbReference type="Pfam" id="PF12697">
    <property type="entry name" value="Abhydrolase_6"/>
    <property type="match status" value="1"/>
</dbReference>
<evidence type="ECO:0000256" key="7">
    <source>
        <dbReference type="SAM" id="MobiDB-lite"/>
    </source>
</evidence>
<evidence type="ECO:0000256" key="5">
    <source>
        <dbReference type="PIRNR" id="PIRNR022950"/>
    </source>
</evidence>
<name>B3RXN2_TRIAD</name>
<comment type="function">
    <text evidence="5">Demethylates proteins that have been reversibly carboxymethylated.</text>
</comment>
<evidence type="ECO:0000256" key="6">
    <source>
        <dbReference type="PIRSR" id="PIRSR022950-1"/>
    </source>
</evidence>
<dbReference type="InterPro" id="IPR000639">
    <property type="entry name" value="Epox_hydrolase-like"/>
</dbReference>
<dbReference type="InParanoid" id="B3RXN2"/>
<evidence type="ECO:0000256" key="3">
    <source>
        <dbReference type="ARBA" id="ARBA00022801"/>
    </source>
</evidence>
<dbReference type="SUPFAM" id="SSF53474">
    <property type="entry name" value="alpha/beta-Hydrolases"/>
    <property type="match status" value="1"/>
</dbReference>
<evidence type="ECO:0000256" key="2">
    <source>
        <dbReference type="ARBA" id="ARBA00022487"/>
    </source>
</evidence>
<dbReference type="GO" id="GO:0051723">
    <property type="term" value="F:protein methylesterase activity"/>
    <property type="evidence" value="ECO:0007669"/>
    <property type="project" value="UniProtKB-EC"/>
</dbReference>
<dbReference type="CTD" id="6753562"/>
<feature type="region of interest" description="Disordered" evidence="7">
    <location>
        <begin position="237"/>
        <end position="258"/>
    </location>
</feature>
<protein>
    <recommendedName>
        <fullName evidence="5">Protein phosphatase methylesterase 1</fullName>
        <shortName evidence="5">PME-1</shortName>
        <ecNumber evidence="5">3.1.1.-</ecNumber>
    </recommendedName>
</protein>
<dbReference type="STRING" id="10228.B3RXN2"/>
<proteinExistence type="inferred from homology"/>
<dbReference type="InterPro" id="IPR029058">
    <property type="entry name" value="AB_hydrolase_fold"/>
</dbReference>
<dbReference type="PRINTS" id="PR00111">
    <property type="entry name" value="ABHYDROLASE"/>
</dbReference>